<evidence type="ECO:0000313" key="2">
    <source>
        <dbReference type="Proteomes" id="UP000827892"/>
    </source>
</evidence>
<accession>A0AAE8ZLT7</accession>
<sequence length="87" mass="10242">MTSTIHKMTMMKDQMSTKTWLMFWITVANMTLPKEVQDFMESQFGKVIPMTEEEQSGEVKGFTSKKKLEKLQSIWKGDKLDELFQEN</sequence>
<organism evidence="1 2">
    <name type="scientific">Caenorhabditis briggsae</name>
    <dbReference type="NCBI Taxonomy" id="6238"/>
    <lineage>
        <taxon>Eukaryota</taxon>
        <taxon>Metazoa</taxon>
        <taxon>Ecdysozoa</taxon>
        <taxon>Nematoda</taxon>
        <taxon>Chromadorea</taxon>
        <taxon>Rhabditida</taxon>
        <taxon>Rhabditina</taxon>
        <taxon>Rhabditomorpha</taxon>
        <taxon>Rhabditoidea</taxon>
        <taxon>Rhabditidae</taxon>
        <taxon>Peloderinae</taxon>
        <taxon>Caenorhabditis</taxon>
    </lineage>
</organism>
<dbReference type="AlphaFoldDB" id="A0AAE8ZLT7"/>
<proteinExistence type="predicted"/>
<dbReference type="Proteomes" id="UP000827892">
    <property type="component" value="Chromosome X"/>
</dbReference>
<reference evidence="1 2" key="1">
    <citation type="submission" date="2022-05" db="EMBL/GenBank/DDBJ databases">
        <title>Chromosome-level reference genomes for two strains of Caenorhabditis briggsae: an improved platform for comparative genomics.</title>
        <authorList>
            <person name="Stevens L."/>
            <person name="Andersen E.C."/>
        </authorList>
    </citation>
    <scope>NUCLEOTIDE SEQUENCE [LARGE SCALE GENOMIC DNA]</scope>
    <source>
        <strain evidence="1">QX1410_ONT</strain>
        <tissue evidence="1">Whole-organism</tissue>
    </source>
</reference>
<protein>
    <submittedName>
        <fullName evidence="1">Uncharacterized protein</fullName>
    </submittedName>
</protein>
<dbReference type="EMBL" id="CP090896">
    <property type="protein sequence ID" value="ULT80085.1"/>
    <property type="molecule type" value="Genomic_DNA"/>
</dbReference>
<evidence type="ECO:0000313" key="1">
    <source>
        <dbReference type="EMBL" id="ULT80085.1"/>
    </source>
</evidence>
<name>A0AAE8ZLT7_CAEBR</name>
<gene>
    <name evidence="1" type="ORF">L3Y34_010575</name>
</gene>